<dbReference type="KEGG" id="bwa:HLV38_06875"/>
<dbReference type="RefSeq" id="WP_173165341.1">
    <property type="nucleotide sequence ID" value="NZ_CP053716.1"/>
</dbReference>
<dbReference type="AlphaFoldDB" id="A0A6M8J8R1"/>
<protein>
    <submittedName>
        <fullName evidence="1">Uncharacterized protein</fullName>
    </submittedName>
</protein>
<gene>
    <name evidence="1" type="ORF">HLV38_06875</name>
</gene>
<dbReference type="EMBL" id="CP053716">
    <property type="protein sequence ID" value="QKF07858.1"/>
    <property type="molecule type" value="Genomic_DNA"/>
</dbReference>
<name>A0A6M8J8R1_9ACTN</name>
<evidence type="ECO:0000313" key="2">
    <source>
        <dbReference type="Proteomes" id="UP000503297"/>
    </source>
</evidence>
<organism evidence="1 2">
    <name type="scientific">Berryella wangjianweii</name>
    <dbReference type="NCBI Taxonomy" id="2734634"/>
    <lineage>
        <taxon>Bacteria</taxon>
        <taxon>Bacillati</taxon>
        <taxon>Actinomycetota</taxon>
        <taxon>Coriobacteriia</taxon>
        <taxon>Eggerthellales</taxon>
        <taxon>Eggerthellaceae</taxon>
        <taxon>Berryella</taxon>
    </lineage>
</organism>
<keyword evidence="2" id="KW-1185">Reference proteome</keyword>
<evidence type="ECO:0000313" key="1">
    <source>
        <dbReference type="EMBL" id="QKF07858.1"/>
    </source>
</evidence>
<sequence>MEEVKRYPLPEDDERTSLREGVVRALCAVPMHFVSTINIEGLSATDLFAMNTLLGGTIEEQTVATLNATRAIWDPNGKWADYEFKRYAESFPDVRLERNDGGVPLIGIELKGWYLLAKEEMPSFRFKASADAMTVWDLIAVFPWSLSNVISGKPVLESPYIEQAKYAADLRTHYWEHRSANAQPVEHPNTHPYPEPGSSYSDIVHDDRGGNFGRIARVRGLMDEFIKEAMKTTLAGIEARWWVQFLKLFDERSDEATIRARFERLAQQTGHDSEWADEVVNYVTRLMEM</sequence>
<reference evidence="2" key="1">
    <citation type="submission" date="2020-05" db="EMBL/GenBank/DDBJ databases">
        <title>Novel species in genus Nocardioides.</title>
        <authorList>
            <person name="Zhang G."/>
        </authorList>
    </citation>
    <scope>NUCLEOTIDE SEQUENCE [LARGE SCALE GENOMIC DNA]</scope>
    <source>
        <strain evidence="2">zg-1050</strain>
    </source>
</reference>
<proteinExistence type="predicted"/>
<dbReference type="Proteomes" id="UP000503297">
    <property type="component" value="Chromosome"/>
</dbReference>
<accession>A0A6M8J8R1</accession>